<dbReference type="Pfam" id="PF08013">
    <property type="entry name" value="GatZ_KbaZ-like"/>
    <property type="match status" value="1"/>
</dbReference>
<organism evidence="2 3">
    <name type="scientific">candidate division KSB3 bacterium</name>
    <dbReference type="NCBI Taxonomy" id="2044937"/>
    <lineage>
        <taxon>Bacteria</taxon>
        <taxon>candidate division KSB3</taxon>
    </lineage>
</organism>
<dbReference type="Gene3D" id="1.10.400.20">
    <property type="entry name" value="putative tagatose 6-phosphate kinase domain like"/>
    <property type="match status" value="1"/>
</dbReference>
<dbReference type="EMBL" id="WJJP01000730">
    <property type="protein sequence ID" value="MBD3327413.1"/>
    <property type="molecule type" value="Genomic_DNA"/>
</dbReference>
<reference evidence="2" key="1">
    <citation type="submission" date="2019-11" db="EMBL/GenBank/DDBJ databases">
        <title>Microbial mats filling the niche in hypersaline microbial mats.</title>
        <authorList>
            <person name="Wong H.L."/>
            <person name="Macleod F.I."/>
            <person name="White R.A. III"/>
            <person name="Burns B.P."/>
        </authorList>
    </citation>
    <scope>NUCLEOTIDE SEQUENCE</scope>
    <source>
        <strain evidence="2">Rbin_158</strain>
    </source>
</reference>
<evidence type="ECO:0000313" key="2">
    <source>
        <dbReference type="EMBL" id="MBD3327413.1"/>
    </source>
</evidence>
<dbReference type="SUPFAM" id="SSF51569">
    <property type="entry name" value="Aldolase"/>
    <property type="match status" value="1"/>
</dbReference>
<dbReference type="PANTHER" id="PTHR32502">
    <property type="entry name" value="N-ACETYLGALACTOSAMINE PERMEASE II COMPONENT-RELATED"/>
    <property type="match status" value="1"/>
</dbReference>
<dbReference type="Proteomes" id="UP000649604">
    <property type="component" value="Unassembled WGS sequence"/>
</dbReference>
<accession>A0A9D5K040</accession>
<dbReference type="PIRSF" id="PIRSF009264">
    <property type="entry name" value="TagBP_ald_AgaZ"/>
    <property type="match status" value="1"/>
</dbReference>
<dbReference type="InterPro" id="IPR050303">
    <property type="entry name" value="GatZ_KbaZ_carbometab"/>
</dbReference>
<dbReference type="Gene3D" id="3.20.20.70">
    <property type="entry name" value="Aldolase class I"/>
    <property type="match status" value="1"/>
</dbReference>
<dbReference type="InterPro" id="IPR012062">
    <property type="entry name" value="GatZ/KbaZ-like"/>
</dbReference>
<proteinExistence type="predicted"/>
<dbReference type="GO" id="GO:0009401">
    <property type="term" value="P:phosphoenolpyruvate-dependent sugar phosphotransferase system"/>
    <property type="evidence" value="ECO:0007669"/>
    <property type="project" value="TreeGrafter"/>
</dbReference>
<dbReference type="AlphaFoldDB" id="A0A9D5K040"/>
<dbReference type="GO" id="GO:0005975">
    <property type="term" value="P:carbohydrate metabolic process"/>
    <property type="evidence" value="ECO:0007669"/>
    <property type="project" value="InterPro"/>
</dbReference>
<name>A0A9D5K040_9BACT</name>
<dbReference type="GO" id="GO:0005886">
    <property type="term" value="C:plasma membrane"/>
    <property type="evidence" value="ECO:0007669"/>
    <property type="project" value="TreeGrafter"/>
</dbReference>
<gene>
    <name evidence="2" type="ORF">GF339_22700</name>
</gene>
<evidence type="ECO:0000313" key="3">
    <source>
        <dbReference type="Proteomes" id="UP000649604"/>
    </source>
</evidence>
<comment type="pathway">
    <text evidence="1">Carbohydrate metabolism.</text>
</comment>
<evidence type="ECO:0000256" key="1">
    <source>
        <dbReference type="ARBA" id="ARBA00005007"/>
    </source>
</evidence>
<comment type="caution">
    <text evidence="2">The sequence shown here is derived from an EMBL/GenBank/DDBJ whole genome shotgun (WGS) entry which is preliminary data.</text>
</comment>
<sequence>MANTTHLHQIVTAQKQGQPKGIYSICSYNKYVMEAAFQQAQEDQSVVLIESTCNQVNQFGGYTGMTPADFREYIVSIARSANFPVERLILGGDHLGPFPFQTEPGEIALEKSREMVKQYVLAGCSKIHLDTSMRLADDPGEAGALLDPGRIAERCAQLCAVAEEAFARLQEQHPADSAPVYVIGTEVPTPGGSDEVEEGLSVTRPEDFRQTVSITREAFARHNLHDAWDRVIAVVVQPGVEHGDHTIHEYNREEARELTEALKAFPQLVFEGHSTDNQTPAGLQAMVEDGIAILKVGPCLTFAAREAIFMLNYMEEELLQHKPHVQLSRFRDTLDQVMQQQPQYWQNYYQGDEHEVAFARKYSFFDRVRYYWVNQHVQDALDRLIHNLRATDIPLSLISQFLPEQYKKLRNGLLEKDPEVFIRDKIRDVLKIYAYAAGDRDTI</sequence>
<dbReference type="InterPro" id="IPR013785">
    <property type="entry name" value="Aldolase_TIM"/>
</dbReference>
<dbReference type="PANTHER" id="PTHR32502:SF2">
    <property type="entry name" value="D-TAGATOSE-1,6-BISPHOSPHATE ALDOLASE SUBUNIT KBAZ"/>
    <property type="match status" value="1"/>
</dbReference>
<protein>
    <submittedName>
        <fullName evidence="2">Tagatose-bisphosphate aldolase</fullName>
    </submittedName>
</protein>